<evidence type="ECO:0000313" key="2">
    <source>
        <dbReference type="Proteomes" id="UP000036987"/>
    </source>
</evidence>
<sequence>MVPSPRDMVNHKKTFFDNNLAKCINGSNVYCLKMSLISFSVDLLMSNSQDDRLLGSKILLKFADSINMVGSYSINGILKIERLVDMLNWEGKNELRLTIEKIMLRFAKKKENAFRLIRIPGHLEAISSTVF</sequence>
<keyword evidence="2" id="KW-1185">Reference proteome</keyword>
<dbReference type="STRING" id="29655.A0A0K9NVT4"/>
<dbReference type="PANTHER" id="PTHR33115:SF50">
    <property type="entry name" value="ARM REPEAT SUPERFAMILY PROTEIN"/>
    <property type="match status" value="1"/>
</dbReference>
<comment type="caution">
    <text evidence="1">The sequence shown here is derived from an EMBL/GenBank/DDBJ whole genome shotgun (WGS) entry which is preliminary data.</text>
</comment>
<dbReference type="PANTHER" id="PTHR33115">
    <property type="entry name" value="ARM REPEAT SUPERFAMILY PROTEIN"/>
    <property type="match status" value="1"/>
</dbReference>
<dbReference type="AlphaFoldDB" id="A0A0K9NVT4"/>
<dbReference type="OMA" id="DSINMVG"/>
<dbReference type="OrthoDB" id="689335at2759"/>
<dbReference type="Proteomes" id="UP000036987">
    <property type="component" value="Unassembled WGS sequence"/>
</dbReference>
<name>A0A0K9NVT4_ZOSMR</name>
<proteinExistence type="predicted"/>
<dbReference type="EMBL" id="LFYR01001640">
    <property type="protein sequence ID" value="KMZ60095.1"/>
    <property type="molecule type" value="Genomic_DNA"/>
</dbReference>
<evidence type="ECO:0000313" key="1">
    <source>
        <dbReference type="EMBL" id="KMZ60095.1"/>
    </source>
</evidence>
<organism evidence="1 2">
    <name type="scientific">Zostera marina</name>
    <name type="common">Eelgrass</name>
    <dbReference type="NCBI Taxonomy" id="29655"/>
    <lineage>
        <taxon>Eukaryota</taxon>
        <taxon>Viridiplantae</taxon>
        <taxon>Streptophyta</taxon>
        <taxon>Embryophyta</taxon>
        <taxon>Tracheophyta</taxon>
        <taxon>Spermatophyta</taxon>
        <taxon>Magnoliopsida</taxon>
        <taxon>Liliopsida</taxon>
        <taxon>Zosteraceae</taxon>
        <taxon>Zostera</taxon>
    </lineage>
</organism>
<reference evidence="2" key="1">
    <citation type="journal article" date="2016" name="Nature">
        <title>The genome of the seagrass Zostera marina reveals angiosperm adaptation to the sea.</title>
        <authorList>
            <person name="Olsen J.L."/>
            <person name="Rouze P."/>
            <person name="Verhelst B."/>
            <person name="Lin Y.-C."/>
            <person name="Bayer T."/>
            <person name="Collen J."/>
            <person name="Dattolo E."/>
            <person name="De Paoli E."/>
            <person name="Dittami S."/>
            <person name="Maumus F."/>
            <person name="Michel G."/>
            <person name="Kersting A."/>
            <person name="Lauritano C."/>
            <person name="Lohaus R."/>
            <person name="Toepel M."/>
            <person name="Tonon T."/>
            <person name="Vanneste K."/>
            <person name="Amirebrahimi M."/>
            <person name="Brakel J."/>
            <person name="Bostroem C."/>
            <person name="Chovatia M."/>
            <person name="Grimwood J."/>
            <person name="Jenkins J.W."/>
            <person name="Jueterbock A."/>
            <person name="Mraz A."/>
            <person name="Stam W.T."/>
            <person name="Tice H."/>
            <person name="Bornberg-Bauer E."/>
            <person name="Green P.J."/>
            <person name="Pearson G.A."/>
            <person name="Procaccini G."/>
            <person name="Duarte C.M."/>
            <person name="Schmutz J."/>
            <person name="Reusch T.B.H."/>
            <person name="Van de Peer Y."/>
        </authorList>
    </citation>
    <scope>NUCLEOTIDE SEQUENCE [LARGE SCALE GENOMIC DNA]</scope>
    <source>
        <strain evidence="2">cv. Finnish</strain>
    </source>
</reference>
<accession>A0A0K9NVT4</accession>
<gene>
    <name evidence="1" type="ORF">ZOSMA_60G00390</name>
</gene>
<protein>
    <submittedName>
        <fullName evidence="1">Uncharacterized protein</fullName>
    </submittedName>
</protein>